<evidence type="ECO:0000259" key="1">
    <source>
        <dbReference type="Pfam" id="PF25181"/>
    </source>
</evidence>
<feature type="domain" description="Bbp19-like phage" evidence="1">
    <location>
        <begin position="35"/>
        <end position="99"/>
    </location>
</feature>
<name>A0A6J7W851_9CAUD</name>
<dbReference type="Pfam" id="PF25181">
    <property type="entry name" value="Phage_Bbp19"/>
    <property type="match status" value="1"/>
</dbReference>
<gene>
    <name evidence="2" type="ORF">UFOVP151_3</name>
</gene>
<dbReference type="InterPro" id="IPR057447">
    <property type="entry name" value="Bbp19-like_phage"/>
</dbReference>
<sequence length="105" mass="12146">MSNQYDPIDLHAQERSKATAEAAAKLAQVNEGEDFKWLMSNKRGRRVVWRWLEKTGVYRSSFNHSGSITAFNEGARNIGLMLIAQVHEFCPEQYLTMLQEQRKND</sequence>
<reference evidence="2" key="1">
    <citation type="submission" date="2020-05" db="EMBL/GenBank/DDBJ databases">
        <authorList>
            <person name="Chiriac C."/>
            <person name="Salcher M."/>
            <person name="Ghai R."/>
            <person name="Kavagutti S V."/>
        </authorList>
    </citation>
    <scope>NUCLEOTIDE SEQUENCE</scope>
</reference>
<proteinExistence type="predicted"/>
<dbReference type="EMBL" id="LR798201">
    <property type="protein sequence ID" value="CAB5162088.1"/>
    <property type="molecule type" value="Genomic_DNA"/>
</dbReference>
<organism evidence="2">
    <name type="scientific">uncultured Caudovirales phage</name>
    <dbReference type="NCBI Taxonomy" id="2100421"/>
    <lineage>
        <taxon>Viruses</taxon>
        <taxon>Duplodnaviria</taxon>
        <taxon>Heunggongvirae</taxon>
        <taxon>Uroviricota</taxon>
        <taxon>Caudoviricetes</taxon>
        <taxon>Peduoviridae</taxon>
        <taxon>Maltschvirus</taxon>
        <taxon>Maltschvirus maltsch</taxon>
    </lineage>
</organism>
<evidence type="ECO:0000313" key="2">
    <source>
        <dbReference type="EMBL" id="CAB5162088.1"/>
    </source>
</evidence>
<protein>
    <recommendedName>
        <fullName evidence="1">Bbp19-like phage domain-containing protein</fullName>
    </recommendedName>
</protein>
<accession>A0A6J7W851</accession>